<feature type="signal peptide" evidence="1">
    <location>
        <begin position="1"/>
        <end position="20"/>
    </location>
</feature>
<feature type="domain" description="DUF6265" evidence="2">
    <location>
        <begin position="31"/>
        <end position="144"/>
    </location>
</feature>
<dbReference type="InterPro" id="IPR046232">
    <property type="entry name" value="DUF6265"/>
</dbReference>
<comment type="caution">
    <text evidence="3">The sequence shown here is derived from an EMBL/GenBank/DDBJ whole genome shotgun (WGS) entry which is preliminary data.</text>
</comment>
<reference evidence="3 4" key="1">
    <citation type="submission" date="2021-05" db="EMBL/GenBank/DDBJ databases">
        <title>A Polyphasic approach of four new species of the genus Ohtaekwangia: Ohtaekwangia histidinii sp. nov., Ohtaekwangia cretensis sp. nov., Ohtaekwangia indiensis sp. nov., Ohtaekwangia reichenbachii sp. nov. from diverse environment.</title>
        <authorList>
            <person name="Octaviana S."/>
        </authorList>
    </citation>
    <scope>NUCLEOTIDE SEQUENCE [LARGE SCALE GENOMIC DNA]</scope>
    <source>
        <strain evidence="3 4">PWU4</strain>
    </source>
</reference>
<evidence type="ECO:0000259" key="2">
    <source>
        <dbReference type="Pfam" id="PF19780"/>
    </source>
</evidence>
<name>A0AAP2GPX9_9BACT</name>
<feature type="chain" id="PRO_5042816980" description="DUF6265 domain-containing protein" evidence="1">
    <location>
        <begin position="21"/>
        <end position="163"/>
    </location>
</feature>
<accession>A0AAP2GPX9</accession>
<evidence type="ECO:0000256" key="1">
    <source>
        <dbReference type="SAM" id="SignalP"/>
    </source>
</evidence>
<organism evidence="3 4">
    <name type="scientific">Chryseosolibacter histidini</name>
    <dbReference type="NCBI Taxonomy" id="2782349"/>
    <lineage>
        <taxon>Bacteria</taxon>
        <taxon>Pseudomonadati</taxon>
        <taxon>Bacteroidota</taxon>
        <taxon>Cytophagia</taxon>
        <taxon>Cytophagales</taxon>
        <taxon>Chryseotaleaceae</taxon>
        <taxon>Chryseosolibacter</taxon>
    </lineage>
</organism>
<protein>
    <recommendedName>
        <fullName evidence="2">DUF6265 domain-containing protein</fullName>
    </recommendedName>
</protein>
<proteinExistence type="predicted"/>
<keyword evidence="1" id="KW-0732">Signal</keyword>
<evidence type="ECO:0000313" key="4">
    <source>
        <dbReference type="Proteomes" id="UP001319200"/>
    </source>
</evidence>
<sequence>MKNVSIGCFLFLLVSASAFGQAPVRNIKDLSFMAGKWVTQGVWGDMEENWSEPMGNSMMCSYRCVKNGKVVFYEFIVVEQMPAGPVMKLRHFSPGNIAWEDKDKPYEYPLIFLDDNVARFERPDQKTSLTFQRLAPDKMKVILERQDKDGKWVQDEFNYVASK</sequence>
<dbReference type="RefSeq" id="WP_254163815.1">
    <property type="nucleotide sequence ID" value="NZ_JAHESF010000012.1"/>
</dbReference>
<evidence type="ECO:0000313" key="3">
    <source>
        <dbReference type="EMBL" id="MBT1697942.1"/>
    </source>
</evidence>
<dbReference type="EMBL" id="JAHESF010000012">
    <property type="protein sequence ID" value="MBT1697942.1"/>
    <property type="molecule type" value="Genomic_DNA"/>
</dbReference>
<keyword evidence="4" id="KW-1185">Reference proteome</keyword>
<dbReference type="AlphaFoldDB" id="A0AAP2GPX9"/>
<gene>
    <name evidence="3" type="ORF">KK083_13700</name>
</gene>
<dbReference type="Pfam" id="PF19780">
    <property type="entry name" value="DUF6265"/>
    <property type="match status" value="1"/>
</dbReference>
<dbReference type="Proteomes" id="UP001319200">
    <property type="component" value="Unassembled WGS sequence"/>
</dbReference>